<evidence type="ECO:0000256" key="1">
    <source>
        <dbReference type="SAM" id="Phobius"/>
    </source>
</evidence>
<accession>A0A371BC02</accession>
<dbReference type="Proteomes" id="UP000263993">
    <property type="component" value="Unassembled WGS sequence"/>
</dbReference>
<feature type="transmembrane region" description="Helical" evidence="1">
    <location>
        <begin position="101"/>
        <end position="119"/>
    </location>
</feature>
<evidence type="ECO:0000313" key="3">
    <source>
        <dbReference type="Proteomes" id="UP000263993"/>
    </source>
</evidence>
<dbReference type="EMBL" id="QRGO01000001">
    <property type="protein sequence ID" value="RDV05080.1"/>
    <property type="molecule type" value="Genomic_DNA"/>
</dbReference>
<feature type="transmembrane region" description="Helical" evidence="1">
    <location>
        <begin position="68"/>
        <end position="89"/>
    </location>
</feature>
<feature type="transmembrane region" description="Helical" evidence="1">
    <location>
        <begin position="41"/>
        <end position="62"/>
    </location>
</feature>
<feature type="transmembrane region" description="Helical" evidence="1">
    <location>
        <begin position="149"/>
        <end position="171"/>
    </location>
</feature>
<feature type="transmembrane region" description="Helical" evidence="1">
    <location>
        <begin position="12"/>
        <end position="34"/>
    </location>
</feature>
<dbReference type="RefSeq" id="WP_115517105.1">
    <property type="nucleotide sequence ID" value="NZ_QRGO01000001.1"/>
</dbReference>
<evidence type="ECO:0000313" key="2">
    <source>
        <dbReference type="EMBL" id="RDV05080.1"/>
    </source>
</evidence>
<dbReference type="OrthoDB" id="122197at2"/>
<name>A0A371BC02_9BRAD</name>
<gene>
    <name evidence="2" type="ORF">DXH78_11195</name>
</gene>
<organism evidence="2 3">
    <name type="scientific">Undibacter mobilis</name>
    <dbReference type="NCBI Taxonomy" id="2292256"/>
    <lineage>
        <taxon>Bacteria</taxon>
        <taxon>Pseudomonadati</taxon>
        <taxon>Pseudomonadota</taxon>
        <taxon>Alphaproteobacteria</taxon>
        <taxon>Hyphomicrobiales</taxon>
        <taxon>Nitrobacteraceae</taxon>
        <taxon>Undibacter</taxon>
    </lineage>
</organism>
<comment type="caution">
    <text evidence="2">The sequence shown here is derived from an EMBL/GenBank/DDBJ whole genome shotgun (WGS) entry which is preliminary data.</text>
</comment>
<evidence type="ECO:0008006" key="4">
    <source>
        <dbReference type="Google" id="ProtNLM"/>
    </source>
</evidence>
<dbReference type="AlphaFoldDB" id="A0A371BC02"/>
<sequence>MVLGLSIPTFTVIHVIISLVAIASGLVVVFGMIGSHRLPKLTALFWVMTVLTTVTGFMFFLSPTQAKVLTPAAATGLVATVFFVLGLIALYGKHLYGRWRWIYAICVTISLYLNVFVLFTQSFQKLKIINPAGHLTSTVGPPFGGSVDFHFAVAQGAALLIFVMLGVIAAWKFRRGPGLV</sequence>
<keyword evidence="1" id="KW-1133">Transmembrane helix</keyword>
<proteinExistence type="predicted"/>
<keyword evidence="3" id="KW-1185">Reference proteome</keyword>
<keyword evidence="1" id="KW-0812">Transmembrane</keyword>
<keyword evidence="1" id="KW-0472">Membrane</keyword>
<reference evidence="3" key="1">
    <citation type="submission" date="2018-08" db="EMBL/GenBank/DDBJ databases">
        <authorList>
            <person name="Kim S.-J."/>
            <person name="Jung G.-Y."/>
        </authorList>
    </citation>
    <scope>NUCLEOTIDE SEQUENCE [LARGE SCALE GENOMIC DNA]</scope>
    <source>
        <strain evidence="3">GY_H</strain>
    </source>
</reference>
<protein>
    <recommendedName>
        <fullName evidence="4">DUF2306 domain-containing protein</fullName>
    </recommendedName>
</protein>